<dbReference type="Proteomes" id="UP000035680">
    <property type="component" value="Unassembled WGS sequence"/>
</dbReference>
<dbReference type="InterPro" id="IPR000571">
    <property type="entry name" value="Znf_CCCH"/>
</dbReference>
<dbReference type="GO" id="GO:0005737">
    <property type="term" value="C:cytoplasm"/>
    <property type="evidence" value="ECO:0007669"/>
    <property type="project" value="TreeGrafter"/>
</dbReference>
<dbReference type="Gene3D" id="3.30.1370.210">
    <property type="match status" value="1"/>
</dbReference>
<dbReference type="InterPro" id="IPR054429">
    <property type="entry name" value="Znf-CCCH_Muscleblind-like"/>
</dbReference>
<evidence type="ECO:0000256" key="5">
    <source>
        <dbReference type="ARBA" id="ARBA00022833"/>
    </source>
</evidence>
<feature type="zinc finger region" description="C3H1-type" evidence="9">
    <location>
        <begin position="45"/>
        <end position="73"/>
    </location>
</feature>
<name>A0A0K0F337_STRVS</name>
<dbReference type="PANTHER" id="PTHR12675">
    <property type="entry name" value="MUSCLEBLIND-LIKE PROTEIN"/>
    <property type="match status" value="1"/>
</dbReference>
<feature type="zinc finger region" description="C3H1-type" evidence="9">
    <location>
        <begin position="79"/>
        <end position="107"/>
    </location>
</feature>
<keyword evidence="6" id="KW-0539">Nucleus</keyword>
<feature type="domain" description="C3H1-type" evidence="11">
    <location>
        <begin position="45"/>
        <end position="73"/>
    </location>
</feature>
<evidence type="ECO:0000256" key="7">
    <source>
        <dbReference type="ARBA" id="ARBA00038226"/>
    </source>
</evidence>
<evidence type="ECO:0000256" key="2">
    <source>
        <dbReference type="ARBA" id="ARBA00022723"/>
    </source>
</evidence>
<accession>A0A0K0F337</accession>
<evidence type="ECO:0000256" key="3">
    <source>
        <dbReference type="ARBA" id="ARBA00022737"/>
    </source>
</evidence>
<dbReference type="GO" id="GO:0005654">
    <property type="term" value="C:nucleoplasm"/>
    <property type="evidence" value="ECO:0007669"/>
    <property type="project" value="TreeGrafter"/>
</dbReference>
<evidence type="ECO:0000256" key="10">
    <source>
        <dbReference type="SAM" id="MobiDB-lite"/>
    </source>
</evidence>
<feature type="compositionally biased region" description="Polar residues" evidence="10">
    <location>
        <begin position="277"/>
        <end position="290"/>
    </location>
</feature>
<feature type="region of interest" description="Disordered" evidence="10">
    <location>
        <begin position="255"/>
        <end position="290"/>
    </location>
</feature>
<keyword evidence="5 9" id="KW-0862">Zinc</keyword>
<evidence type="ECO:0000256" key="1">
    <source>
        <dbReference type="ARBA" id="ARBA00004123"/>
    </source>
</evidence>
<comment type="subcellular location">
    <subcellularLocation>
        <location evidence="1">Nucleus</location>
    </subcellularLocation>
</comment>
<dbReference type="GO" id="GO:0003723">
    <property type="term" value="F:RNA binding"/>
    <property type="evidence" value="ECO:0007669"/>
    <property type="project" value="TreeGrafter"/>
</dbReference>
<dbReference type="GO" id="GO:0008270">
    <property type="term" value="F:zinc ion binding"/>
    <property type="evidence" value="ECO:0007669"/>
    <property type="project" value="UniProtKB-KW"/>
</dbReference>
<keyword evidence="12" id="KW-1185">Reference proteome</keyword>
<keyword evidence="2 9" id="KW-0479">Metal-binding</keyword>
<proteinExistence type="inferred from homology"/>
<dbReference type="GO" id="GO:0043484">
    <property type="term" value="P:regulation of RNA splicing"/>
    <property type="evidence" value="ECO:0007669"/>
    <property type="project" value="TreeGrafter"/>
</dbReference>
<sequence>MVTLGTTPASTAGGALQNPMASQAATAINSNQLVNQLMNVKDSRWLQLEVCREFQRGQCSRSDLECKFAHPPPHVDIQNGRVTACYDSIKGRCTRENPKCKYLHPPHHLKDQLLVNGKHNLALKNLICSQLAHGAPPGIPIAPLGQFGQIGLPQSTQPSLVQPLPYQYYAGLTTLYPPMIQPQHDPYAAQNSVNAAQLAAIIRATTTPGTSTGVPGTSASIPPLMTSYLTQQQTAQQAYAAAVAQQVALAATLGNVSPGSVTSSSGSRKRQRDDGSQSESPLGNGLDQNSNHQNQLLMAAMAAANANNNGIPCKRPNIENKNCTGGNGTPTAGGPQTANVIFPQQPHQAFNPYLLQHSIPGYVPAVSFSVAGPIPPRY</sequence>
<feature type="compositionally biased region" description="Low complexity" evidence="10">
    <location>
        <begin position="255"/>
        <end position="266"/>
    </location>
</feature>
<dbReference type="Pfam" id="PF22628">
    <property type="entry name" value="zf-CCCH_10"/>
    <property type="match status" value="2"/>
</dbReference>
<dbReference type="PROSITE" id="PS50103">
    <property type="entry name" value="ZF_C3H1"/>
    <property type="match status" value="2"/>
</dbReference>
<dbReference type="STRING" id="75913.A0A0K0F337"/>
<dbReference type="FunFam" id="3.30.1370.210:FF:000005">
    <property type="entry name" value="Muscleblind, isoform M"/>
    <property type="match status" value="1"/>
</dbReference>
<reference evidence="13" key="2">
    <citation type="submission" date="2015-08" db="UniProtKB">
        <authorList>
            <consortium name="WormBaseParasite"/>
        </authorList>
    </citation>
    <scope>IDENTIFICATION</scope>
</reference>
<dbReference type="AlphaFoldDB" id="A0A0K0F337"/>
<protein>
    <recommendedName>
        <fullName evidence="8">Muscleblind-like protein</fullName>
    </recommendedName>
</protein>
<keyword evidence="3" id="KW-0677">Repeat</keyword>
<evidence type="ECO:0000256" key="4">
    <source>
        <dbReference type="ARBA" id="ARBA00022771"/>
    </source>
</evidence>
<keyword evidence="4 9" id="KW-0863">Zinc-finger</keyword>
<evidence type="ECO:0000259" key="11">
    <source>
        <dbReference type="PROSITE" id="PS50103"/>
    </source>
</evidence>
<organism evidence="12 13">
    <name type="scientific">Strongyloides venezuelensis</name>
    <name type="common">Threadworm</name>
    <dbReference type="NCBI Taxonomy" id="75913"/>
    <lineage>
        <taxon>Eukaryota</taxon>
        <taxon>Metazoa</taxon>
        <taxon>Ecdysozoa</taxon>
        <taxon>Nematoda</taxon>
        <taxon>Chromadorea</taxon>
        <taxon>Rhabditida</taxon>
        <taxon>Tylenchina</taxon>
        <taxon>Panagrolaimomorpha</taxon>
        <taxon>Strongyloidoidea</taxon>
        <taxon>Strongyloididae</taxon>
        <taxon>Strongyloides</taxon>
    </lineage>
</organism>
<evidence type="ECO:0000313" key="13">
    <source>
        <dbReference type="WBParaSite" id="SVE_0321900.1"/>
    </source>
</evidence>
<dbReference type="PANTHER" id="PTHR12675:SF12">
    <property type="entry name" value="PROTEIN MUSCLEBLIND"/>
    <property type="match status" value="1"/>
</dbReference>
<feature type="domain" description="C3H1-type" evidence="11">
    <location>
        <begin position="79"/>
        <end position="107"/>
    </location>
</feature>
<evidence type="ECO:0000256" key="9">
    <source>
        <dbReference type="PROSITE-ProRule" id="PRU00723"/>
    </source>
</evidence>
<dbReference type="WBParaSite" id="SVE_0321900.1">
    <property type="protein sequence ID" value="SVE_0321900.1"/>
    <property type="gene ID" value="SVE_0321900"/>
</dbReference>
<evidence type="ECO:0000256" key="8">
    <source>
        <dbReference type="ARBA" id="ARBA00073793"/>
    </source>
</evidence>
<reference evidence="12" key="1">
    <citation type="submission" date="2014-07" db="EMBL/GenBank/DDBJ databases">
        <authorList>
            <person name="Martin A.A"/>
            <person name="De Silva N."/>
        </authorList>
    </citation>
    <scope>NUCLEOTIDE SEQUENCE</scope>
</reference>
<evidence type="ECO:0000313" key="12">
    <source>
        <dbReference type="Proteomes" id="UP000035680"/>
    </source>
</evidence>
<comment type="similarity">
    <text evidence="7">Belongs to the muscleblind family.</text>
</comment>
<evidence type="ECO:0000256" key="6">
    <source>
        <dbReference type="ARBA" id="ARBA00023242"/>
    </source>
</evidence>
<dbReference type="SMART" id="SM00356">
    <property type="entry name" value="ZnF_C3H1"/>
    <property type="match status" value="2"/>
</dbReference>